<sequence>MKPNSIFCLSHEFLLGHLQSHGHDFQKNISVVVVCPKGGGPSVWRPYVQGKEVNGAGTNASFTVHLVVDGRATIVALGWSVALGSPFSFATTLEQGIQE</sequence>
<reference evidence="3" key="2">
    <citation type="journal article" date="2017" name="Nat. Plants">
        <title>The Aegilops tauschii genome reveals multiple impacts of transposons.</title>
        <authorList>
            <person name="Zhao G."/>
            <person name="Zou C."/>
            <person name="Li K."/>
            <person name="Wang K."/>
            <person name="Li T."/>
            <person name="Gao L."/>
            <person name="Zhang X."/>
            <person name="Wang H."/>
            <person name="Yang Z."/>
            <person name="Liu X."/>
            <person name="Jiang W."/>
            <person name="Mao L."/>
            <person name="Kong X."/>
            <person name="Jiao Y."/>
            <person name="Jia J."/>
        </authorList>
    </citation>
    <scope>NUCLEOTIDE SEQUENCE [LARGE SCALE GENOMIC DNA]</scope>
    <source>
        <strain evidence="3">cv. AL8/78</strain>
    </source>
</reference>
<dbReference type="EnsemblPlants" id="AET7Gv20266500.1">
    <property type="protein sequence ID" value="AET7Gv20266500.1"/>
    <property type="gene ID" value="AET7Gv20266500"/>
</dbReference>
<dbReference type="SUPFAM" id="SSF51735">
    <property type="entry name" value="NAD(P)-binding Rossmann-fold domains"/>
    <property type="match status" value="1"/>
</dbReference>
<feature type="domain" description="KARI N-terminal Rossmann" evidence="1">
    <location>
        <begin position="1"/>
        <end position="91"/>
    </location>
</feature>
<accession>A0A453QPD8</accession>
<organism evidence="2 3">
    <name type="scientific">Aegilops tauschii subsp. strangulata</name>
    <name type="common">Goatgrass</name>
    <dbReference type="NCBI Taxonomy" id="200361"/>
    <lineage>
        <taxon>Eukaryota</taxon>
        <taxon>Viridiplantae</taxon>
        <taxon>Streptophyta</taxon>
        <taxon>Embryophyta</taxon>
        <taxon>Tracheophyta</taxon>
        <taxon>Spermatophyta</taxon>
        <taxon>Magnoliopsida</taxon>
        <taxon>Liliopsida</taxon>
        <taxon>Poales</taxon>
        <taxon>Poaceae</taxon>
        <taxon>BOP clade</taxon>
        <taxon>Pooideae</taxon>
        <taxon>Triticodae</taxon>
        <taxon>Triticeae</taxon>
        <taxon>Triticinae</taxon>
        <taxon>Aegilops</taxon>
    </lineage>
</organism>
<reference evidence="2" key="3">
    <citation type="journal article" date="2017" name="Nature">
        <title>Genome sequence of the progenitor of the wheat D genome Aegilops tauschii.</title>
        <authorList>
            <person name="Luo M.C."/>
            <person name="Gu Y.Q."/>
            <person name="Puiu D."/>
            <person name="Wang H."/>
            <person name="Twardziok S.O."/>
            <person name="Deal K.R."/>
            <person name="Huo N."/>
            <person name="Zhu T."/>
            <person name="Wang L."/>
            <person name="Wang Y."/>
            <person name="McGuire P.E."/>
            <person name="Liu S."/>
            <person name="Long H."/>
            <person name="Ramasamy R.K."/>
            <person name="Rodriguez J.C."/>
            <person name="Van S.L."/>
            <person name="Yuan L."/>
            <person name="Wang Z."/>
            <person name="Xia Z."/>
            <person name="Xiao L."/>
            <person name="Anderson O.D."/>
            <person name="Ouyang S."/>
            <person name="Liang Y."/>
            <person name="Zimin A.V."/>
            <person name="Pertea G."/>
            <person name="Qi P."/>
            <person name="Bennetzen J.L."/>
            <person name="Dai X."/>
            <person name="Dawson M.W."/>
            <person name="Muller H.G."/>
            <person name="Kugler K."/>
            <person name="Rivarola-Duarte L."/>
            <person name="Spannagl M."/>
            <person name="Mayer K.F.X."/>
            <person name="Lu F.H."/>
            <person name="Bevan M.W."/>
            <person name="Leroy P."/>
            <person name="Li P."/>
            <person name="You F.M."/>
            <person name="Sun Q."/>
            <person name="Liu Z."/>
            <person name="Lyons E."/>
            <person name="Wicker T."/>
            <person name="Salzberg S.L."/>
            <person name="Devos K.M."/>
            <person name="Dvorak J."/>
        </authorList>
    </citation>
    <scope>NUCLEOTIDE SEQUENCE [LARGE SCALE GENOMIC DNA]</scope>
    <source>
        <strain evidence="2">cv. AL8/78</strain>
    </source>
</reference>
<dbReference type="PROSITE" id="PS51850">
    <property type="entry name" value="KARI_N"/>
    <property type="match status" value="1"/>
</dbReference>
<dbReference type="GO" id="GO:0009099">
    <property type="term" value="P:L-valine biosynthetic process"/>
    <property type="evidence" value="ECO:0007669"/>
    <property type="project" value="TreeGrafter"/>
</dbReference>
<dbReference type="PANTHER" id="PTHR21371:SF1">
    <property type="entry name" value="KETOL-ACID REDUCTOISOMERASE, MITOCHONDRIAL"/>
    <property type="match status" value="1"/>
</dbReference>
<dbReference type="PANTHER" id="PTHR21371">
    <property type="entry name" value="KETOL-ACID REDUCTOISOMERASE, MITOCHONDRIAL"/>
    <property type="match status" value="1"/>
</dbReference>
<proteinExistence type="predicted"/>
<reference evidence="3" key="1">
    <citation type="journal article" date="2014" name="Science">
        <title>Ancient hybridizations among the ancestral genomes of bread wheat.</title>
        <authorList>
            <consortium name="International Wheat Genome Sequencing Consortium,"/>
            <person name="Marcussen T."/>
            <person name="Sandve S.R."/>
            <person name="Heier L."/>
            <person name="Spannagl M."/>
            <person name="Pfeifer M."/>
            <person name="Jakobsen K.S."/>
            <person name="Wulff B.B."/>
            <person name="Steuernagel B."/>
            <person name="Mayer K.F."/>
            <person name="Olsen O.A."/>
        </authorList>
    </citation>
    <scope>NUCLEOTIDE SEQUENCE [LARGE SCALE GENOMIC DNA]</scope>
    <source>
        <strain evidence="3">cv. AL8/78</strain>
    </source>
</reference>
<dbReference type="Gene3D" id="3.40.50.720">
    <property type="entry name" value="NAD(P)-binding Rossmann-like Domain"/>
    <property type="match status" value="1"/>
</dbReference>
<evidence type="ECO:0000313" key="3">
    <source>
        <dbReference type="Proteomes" id="UP000015105"/>
    </source>
</evidence>
<dbReference type="AlphaFoldDB" id="A0A453QPD8"/>
<dbReference type="Gramene" id="AET7Gv20266500.1">
    <property type="protein sequence ID" value="AET7Gv20266500.1"/>
    <property type="gene ID" value="AET7Gv20266500"/>
</dbReference>
<dbReference type="Proteomes" id="UP000015105">
    <property type="component" value="Chromosome 7D"/>
</dbReference>
<protein>
    <recommendedName>
        <fullName evidence="1">KARI N-terminal Rossmann domain-containing protein</fullName>
    </recommendedName>
</protein>
<dbReference type="GO" id="GO:0005739">
    <property type="term" value="C:mitochondrion"/>
    <property type="evidence" value="ECO:0007669"/>
    <property type="project" value="TreeGrafter"/>
</dbReference>
<dbReference type="InterPro" id="IPR013023">
    <property type="entry name" value="KARI"/>
</dbReference>
<dbReference type="InterPro" id="IPR013116">
    <property type="entry name" value="KARI_N"/>
</dbReference>
<name>A0A453QPD8_AEGTS</name>
<reference evidence="2" key="4">
    <citation type="submission" date="2019-03" db="UniProtKB">
        <authorList>
            <consortium name="EnsemblPlants"/>
        </authorList>
    </citation>
    <scope>IDENTIFICATION</scope>
</reference>
<dbReference type="EnsemblPlants" id="AET7Gv20266500.2">
    <property type="protein sequence ID" value="AET7Gv20266500.2"/>
    <property type="gene ID" value="AET7Gv20266500"/>
</dbReference>
<dbReference type="GO" id="GO:0009507">
    <property type="term" value="C:chloroplast"/>
    <property type="evidence" value="ECO:0007669"/>
    <property type="project" value="TreeGrafter"/>
</dbReference>
<dbReference type="GO" id="GO:0009097">
    <property type="term" value="P:isoleucine biosynthetic process"/>
    <property type="evidence" value="ECO:0007669"/>
    <property type="project" value="TreeGrafter"/>
</dbReference>
<keyword evidence="3" id="KW-1185">Reference proteome</keyword>
<dbReference type="GO" id="GO:0004455">
    <property type="term" value="F:ketol-acid reductoisomerase activity"/>
    <property type="evidence" value="ECO:0007669"/>
    <property type="project" value="TreeGrafter"/>
</dbReference>
<dbReference type="InterPro" id="IPR036291">
    <property type="entry name" value="NAD(P)-bd_dom_sf"/>
</dbReference>
<evidence type="ECO:0000313" key="2">
    <source>
        <dbReference type="EnsemblPlants" id="AET7Gv20266500.2"/>
    </source>
</evidence>
<dbReference type="Gramene" id="AET7Gv20266500.2">
    <property type="protein sequence ID" value="AET7Gv20266500.2"/>
    <property type="gene ID" value="AET7Gv20266500"/>
</dbReference>
<evidence type="ECO:0000259" key="1">
    <source>
        <dbReference type="PROSITE" id="PS51850"/>
    </source>
</evidence>
<dbReference type="Pfam" id="PF07991">
    <property type="entry name" value="KARI_N"/>
    <property type="match status" value="1"/>
</dbReference>
<reference evidence="2" key="5">
    <citation type="journal article" date="2021" name="G3 (Bethesda)">
        <title>Aegilops tauschii genome assembly Aet v5.0 features greater sequence contiguity and improved annotation.</title>
        <authorList>
            <person name="Wang L."/>
            <person name="Zhu T."/>
            <person name="Rodriguez J.C."/>
            <person name="Deal K.R."/>
            <person name="Dubcovsky J."/>
            <person name="McGuire P.E."/>
            <person name="Lux T."/>
            <person name="Spannagl M."/>
            <person name="Mayer K.F.X."/>
            <person name="Baldrich P."/>
            <person name="Meyers B.C."/>
            <person name="Huo N."/>
            <person name="Gu Y.Q."/>
            <person name="Zhou H."/>
            <person name="Devos K.M."/>
            <person name="Bennetzen J.L."/>
            <person name="Unver T."/>
            <person name="Budak H."/>
            <person name="Gulick P.J."/>
            <person name="Galiba G."/>
            <person name="Kalapos B."/>
            <person name="Nelson D.R."/>
            <person name="Li P."/>
            <person name="You F.M."/>
            <person name="Luo M.C."/>
            <person name="Dvorak J."/>
        </authorList>
    </citation>
    <scope>NUCLEOTIDE SEQUENCE [LARGE SCALE GENOMIC DNA]</scope>
    <source>
        <strain evidence="2">cv. AL8/78</strain>
    </source>
</reference>